<dbReference type="Pfam" id="PF00682">
    <property type="entry name" value="HMGL-like"/>
    <property type="match status" value="1"/>
</dbReference>
<accession>A0A7K0KDA2</accession>
<evidence type="ECO:0000313" key="2">
    <source>
        <dbReference type="EMBL" id="MST83435.1"/>
    </source>
</evidence>
<gene>
    <name evidence="2" type="ORF">FYJ73_01835</name>
</gene>
<dbReference type="AlphaFoldDB" id="A0A7K0KDA2"/>
<dbReference type="GO" id="GO:0006094">
    <property type="term" value="P:gluconeogenesis"/>
    <property type="evidence" value="ECO:0007669"/>
    <property type="project" value="TreeGrafter"/>
</dbReference>
<dbReference type="GO" id="GO:0004736">
    <property type="term" value="F:pyruvate carboxylase activity"/>
    <property type="evidence" value="ECO:0007669"/>
    <property type="project" value="TreeGrafter"/>
</dbReference>
<evidence type="ECO:0000313" key="3">
    <source>
        <dbReference type="Proteomes" id="UP000438914"/>
    </source>
</evidence>
<evidence type="ECO:0000259" key="1">
    <source>
        <dbReference type="PROSITE" id="PS50991"/>
    </source>
</evidence>
<dbReference type="SUPFAM" id="SSF89000">
    <property type="entry name" value="post-HMGL domain-like"/>
    <property type="match status" value="1"/>
</dbReference>
<name>A0A7K0KDA2_9BACT</name>
<organism evidence="2 3">
    <name type="scientific">Hallella mizrahii</name>
    <dbReference type="NCBI Taxonomy" id="2606637"/>
    <lineage>
        <taxon>Bacteria</taxon>
        <taxon>Pseudomonadati</taxon>
        <taxon>Bacteroidota</taxon>
        <taxon>Bacteroidia</taxon>
        <taxon>Bacteroidales</taxon>
        <taxon>Prevotellaceae</taxon>
        <taxon>Hallella</taxon>
    </lineage>
</organism>
<dbReference type="SUPFAM" id="SSF51230">
    <property type="entry name" value="Single hybrid motif"/>
    <property type="match status" value="1"/>
</dbReference>
<dbReference type="Gene3D" id="2.40.50.100">
    <property type="match status" value="1"/>
</dbReference>
<dbReference type="GO" id="GO:0005737">
    <property type="term" value="C:cytoplasm"/>
    <property type="evidence" value="ECO:0007669"/>
    <property type="project" value="TreeGrafter"/>
</dbReference>
<sequence>MSKKIQFSLVYRDMWQSSGKFQPRKDQLERIAPVIIDMGCFSRVETNGGAFEQVQLLAGENPNDAVRAFCKPFNEAGIKTHMLDRGLNALRMYPVPDDVRAMMYRVKHAQGVDIPRIFDGLNDIRNIAPSIKWAKEAGMTPQGTLCITTSPVHTLEYYSHLADQEIEAGAEEICLKDMAGIGQPAFLGKLTKMIKDKHPEIIIEYHGHSGPGLSMASILEVCKNGADIIDTAIEPLSWGKVHPDVISVQSMLKNAGFEVADINMDAYMKARALTQEFIDEWLGYFINPQNKLMSSLLLSCGLPGGMMGSMMSDLGGIRGTINNLRKKKGEPELSVDDLLIKLFNEVAYVWPRVGYPPLVTPFSQYTKNISLMNLLSMEQGKGRYVYMDDSMWGMILGRSGKVPGEIAPELKELAKEKGYEFTDIDPHTLLKPALEDFKKEMDENGWDYGKDDEELFELAMHPEQYRNYKSGQAKKNMLADLQKAKDAKMGSKLSAEELAAFKHAKADAIVAPVKGQVFWEFQGEGECAPAVEPYIGKEYKEGDTFCYIQAPWGEFVEVKADLGGKLVEINAKQGSKVQKGNVIAYIERQH</sequence>
<dbReference type="PROSITE" id="PS50991">
    <property type="entry name" value="PYR_CT"/>
    <property type="match status" value="1"/>
</dbReference>
<dbReference type="InterPro" id="IPR055268">
    <property type="entry name" value="PCB-like"/>
</dbReference>
<dbReference type="InterPro" id="IPR003379">
    <property type="entry name" value="Carboxylase_cons_dom"/>
</dbReference>
<dbReference type="PANTHER" id="PTHR43778:SF2">
    <property type="entry name" value="PYRUVATE CARBOXYLASE, MITOCHONDRIAL"/>
    <property type="match status" value="1"/>
</dbReference>
<dbReference type="Proteomes" id="UP000438914">
    <property type="component" value="Unassembled WGS sequence"/>
</dbReference>
<proteinExistence type="predicted"/>
<feature type="domain" description="Pyruvate carboxyltransferase" evidence="1">
    <location>
        <begin position="4"/>
        <end position="268"/>
    </location>
</feature>
<dbReference type="SUPFAM" id="SSF51569">
    <property type="entry name" value="Aldolase"/>
    <property type="match status" value="1"/>
</dbReference>
<dbReference type="EMBL" id="VUNG01000002">
    <property type="protein sequence ID" value="MST83435.1"/>
    <property type="molecule type" value="Genomic_DNA"/>
</dbReference>
<protein>
    <submittedName>
        <fullName evidence="2">Biotin/lipoyl-binding protein</fullName>
    </submittedName>
</protein>
<dbReference type="InterPro" id="IPR011053">
    <property type="entry name" value="Single_hybrid_motif"/>
</dbReference>
<keyword evidence="3" id="KW-1185">Reference proteome</keyword>
<comment type="caution">
    <text evidence="2">The sequence shown here is derived from an EMBL/GenBank/DDBJ whole genome shotgun (WGS) entry which is preliminary data.</text>
</comment>
<dbReference type="RefSeq" id="WP_154532992.1">
    <property type="nucleotide sequence ID" value="NZ_VUNG01000002.1"/>
</dbReference>
<reference evidence="2 3" key="1">
    <citation type="submission" date="2019-08" db="EMBL/GenBank/DDBJ databases">
        <title>In-depth cultivation of the pig gut microbiome towards novel bacterial diversity and tailored functional studies.</title>
        <authorList>
            <person name="Wylensek D."/>
            <person name="Hitch T.C.A."/>
            <person name="Clavel T."/>
        </authorList>
    </citation>
    <scope>NUCLEOTIDE SEQUENCE [LARGE SCALE GENOMIC DNA]</scope>
    <source>
        <strain evidence="2 3">LKV-178-WT-2A</strain>
    </source>
</reference>
<dbReference type="Pfam" id="PF02436">
    <property type="entry name" value="PYC_OADA"/>
    <property type="match status" value="1"/>
</dbReference>
<dbReference type="InterPro" id="IPR013785">
    <property type="entry name" value="Aldolase_TIM"/>
</dbReference>
<dbReference type="InterPro" id="IPR000891">
    <property type="entry name" value="PYR_CT"/>
</dbReference>
<dbReference type="Gene3D" id="3.20.20.70">
    <property type="entry name" value="Aldolase class I"/>
    <property type="match status" value="1"/>
</dbReference>
<dbReference type="PANTHER" id="PTHR43778">
    <property type="entry name" value="PYRUVATE CARBOXYLASE"/>
    <property type="match status" value="1"/>
</dbReference>